<dbReference type="AlphaFoldDB" id="A0A919SHR3"/>
<sequence>MYLMISTYLAPLETVDEARDDHLAFIAGLEERGLVPSAGRQDPVTGGIILLAVDTRAEAEALIAEDPYVLRGLAEYEAIGWQPTRGVLADWKSPA</sequence>
<proteinExistence type="inferred from homology"/>
<protein>
    <recommendedName>
        <fullName evidence="2">YCII-related domain-containing protein</fullName>
    </recommendedName>
</protein>
<dbReference type="EMBL" id="BOQP01000012">
    <property type="protein sequence ID" value="GIM72196.1"/>
    <property type="molecule type" value="Genomic_DNA"/>
</dbReference>
<name>A0A919SHR3_9ACTN</name>
<dbReference type="Gene3D" id="3.30.70.1060">
    <property type="entry name" value="Dimeric alpha+beta barrel"/>
    <property type="match status" value="1"/>
</dbReference>
<dbReference type="Proteomes" id="UP000680865">
    <property type="component" value="Unassembled WGS sequence"/>
</dbReference>
<organism evidence="3 4">
    <name type="scientific">Winogradskya consettensis</name>
    <dbReference type="NCBI Taxonomy" id="113560"/>
    <lineage>
        <taxon>Bacteria</taxon>
        <taxon>Bacillati</taxon>
        <taxon>Actinomycetota</taxon>
        <taxon>Actinomycetes</taxon>
        <taxon>Micromonosporales</taxon>
        <taxon>Micromonosporaceae</taxon>
        <taxon>Winogradskya</taxon>
    </lineage>
</organism>
<gene>
    <name evidence="3" type="ORF">Aco04nite_29050</name>
</gene>
<dbReference type="PANTHER" id="PTHR37828:SF1">
    <property type="entry name" value="YCII-RELATED DOMAIN-CONTAINING PROTEIN"/>
    <property type="match status" value="1"/>
</dbReference>
<dbReference type="RefSeq" id="WP_212997763.1">
    <property type="nucleotide sequence ID" value="NZ_BAAATW010000011.1"/>
</dbReference>
<evidence type="ECO:0000313" key="3">
    <source>
        <dbReference type="EMBL" id="GIM72196.1"/>
    </source>
</evidence>
<dbReference type="PANTHER" id="PTHR37828">
    <property type="entry name" value="GSR2449 PROTEIN"/>
    <property type="match status" value="1"/>
</dbReference>
<accession>A0A919SHR3</accession>
<dbReference type="SUPFAM" id="SSF54909">
    <property type="entry name" value="Dimeric alpha+beta barrel"/>
    <property type="match status" value="1"/>
</dbReference>
<feature type="domain" description="YCII-related" evidence="2">
    <location>
        <begin position="1"/>
        <end position="81"/>
    </location>
</feature>
<evidence type="ECO:0000313" key="4">
    <source>
        <dbReference type="Proteomes" id="UP000680865"/>
    </source>
</evidence>
<evidence type="ECO:0000259" key="2">
    <source>
        <dbReference type="Pfam" id="PF03795"/>
    </source>
</evidence>
<dbReference type="InterPro" id="IPR011008">
    <property type="entry name" value="Dimeric_a/b-barrel"/>
</dbReference>
<keyword evidence="4" id="KW-1185">Reference proteome</keyword>
<reference evidence="3" key="1">
    <citation type="submission" date="2021-03" db="EMBL/GenBank/DDBJ databases">
        <title>Whole genome shotgun sequence of Actinoplanes consettensis NBRC 14913.</title>
        <authorList>
            <person name="Komaki H."/>
            <person name="Tamura T."/>
        </authorList>
    </citation>
    <scope>NUCLEOTIDE SEQUENCE</scope>
    <source>
        <strain evidence="3">NBRC 14913</strain>
    </source>
</reference>
<dbReference type="InterPro" id="IPR005545">
    <property type="entry name" value="YCII"/>
</dbReference>
<comment type="caution">
    <text evidence="3">The sequence shown here is derived from an EMBL/GenBank/DDBJ whole genome shotgun (WGS) entry which is preliminary data.</text>
</comment>
<comment type="similarity">
    <text evidence="1">Belongs to the YciI family.</text>
</comment>
<evidence type="ECO:0000256" key="1">
    <source>
        <dbReference type="ARBA" id="ARBA00007689"/>
    </source>
</evidence>
<dbReference type="Pfam" id="PF03795">
    <property type="entry name" value="YCII"/>
    <property type="match status" value="1"/>
</dbReference>